<reference evidence="2 3" key="1">
    <citation type="journal article" date="2018" name="PLoS Pathog.">
        <title>Evolution of structural diversity of trichothecenes, a family of toxins produced by plant pathogenic and entomopathogenic fungi.</title>
        <authorList>
            <person name="Proctor R.H."/>
            <person name="McCormick S.P."/>
            <person name="Kim H.S."/>
            <person name="Cardoza R.E."/>
            <person name="Stanley A.M."/>
            <person name="Lindo L."/>
            <person name="Kelly A."/>
            <person name="Brown D.W."/>
            <person name="Lee T."/>
            <person name="Vaughan M.M."/>
            <person name="Alexander N.J."/>
            <person name="Busman M."/>
            <person name="Gutierrez S."/>
        </authorList>
    </citation>
    <scope>NUCLEOTIDE SEQUENCE [LARGE SCALE GENOMIC DNA]</scope>
    <source>
        <strain evidence="2 3">NRRL 20695</strain>
    </source>
</reference>
<keyword evidence="3" id="KW-1185">Reference proteome</keyword>
<feature type="compositionally biased region" description="Polar residues" evidence="1">
    <location>
        <begin position="111"/>
        <end position="123"/>
    </location>
</feature>
<organism evidence="2 3">
    <name type="scientific">Fusarium longipes</name>
    <dbReference type="NCBI Taxonomy" id="694270"/>
    <lineage>
        <taxon>Eukaryota</taxon>
        <taxon>Fungi</taxon>
        <taxon>Dikarya</taxon>
        <taxon>Ascomycota</taxon>
        <taxon>Pezizomycotina</taxon>
        <taxon>Sordariomycetes</taxon>
        <taxon>Hypocreomycetidae</taxon>
        <taxon>Hypocreales</taxon>
        <taxon>Nectriaceae</taxon>
        <taxon>Fusarium</taxon>
    </lineage>
</organism>
<dbReference type="Proteomes" id="UP000266234">
    <property type="component" value="Unassembled WGS sequence"/>
</dbReference>
<feature type="compositionally biased region" description="Low complexity" evidence="1">
    <location>
        <begin position="127"/>
        <end position="143"/>
    </location>
</feature>
<evidence type="ECO:0000256" key="1">
    <source>
        <dbReference type="SAM" id="MobiDB-lite"/>
    </source>
</evidence>
<proteinExistence type="predicted"/>
<comment type="caution">
    <text evidence="2">The sequence shown here is derived from an EMBL/GenBank/DDBJ whole genome shotgun (WGS) entry which is preliminary data.</text>
</comment>
<dbReference type="AlphaFoldDB" id="A0A395TAZ5"/>
<sequence>MVFFFRLPAELIEKILTELLKSPKHGEVVSADLISLRQTCTKLRDYVTPHIFKTRHVMIEEASLESSVKISQRSDLAKHIRESQFHTLQLRPLQKTRPLEYCYVFDESETESTPSDWSSTSVDSEGFETTEGSHTSTSGDGTLSRLEEDTHRMYYEQQRELMTGGYAYDYLLNGMSKLKNCKKISFDGESPPWSQSRLEGSFGTLLERCLTGSAASDSFITQLLGIVLAPEVVRGIQIEYLEICIGYLMDDVFGLCLDQLPPLLAPIKSLRRLHLVIDNAFIENRLHDLLAFLPGLADFSLNVYGQPWFESSAGVISGLSIPNLQKLNLSMVNCIVEADDLENLICKHQETLKDISFISIMLPDDRSWYSVFEKILGLKTTNLYMEDCLKDAPRLADMEELRQHYQQLRMSSEHKANKVL</sequence>
<evidence type="ECO:0000313" key="3">
    <source>
        <dbReference type="Proteomes" id="UP000266234"/>
    </source>
</evidence>
<name>A0A395TAZ5_9HYPO</name>
<dbReference type="EMBL" id="PXOG01000005">
    <property type="protein sequence ID" value="RGP81656.1"/>
    <property type="molecule type" value="Genomic_DNA"/>
</dbReference>
<protein>
    <submittedName>
        <fullName evidence="2">Uncharacterized protein</fullName>
    </submittedName>
</protein>
<gene>
    <name evidence="2" type="ORF">FLONG3_212</name>
</gene>
<evidence type="ECO:0000313" key="2">
    <source>
        <dbReference type="EMBL" id="RGP81656.1"/>
    </source>
</evidence>
<accession>A0A395TAZ5</accession>
<feature type="region of interest" description="Disordered" evidence="1">
    <location>
        <begin position="110"/>
        <end position="143"/>
    </location>
</feature>
<dbReference type="STRING" id="694270.A0A395TAZ5"/>